<reference evidence="1" key="1">
    <citation type="submission" date="2014-09" db="EMBL/GenBank/DDBJ databases">
        <authorList>
            <person name="Magalhaes I.L.F."/>
            <person name="Oliveira U."/>
            <person name="Santos F.R."/>
            <person name="Vidigal T.H.D.A."/>
            <person name="Brescovit A.D."/>
            <person name="Santos A.J."/>
        </authorList>
    </citation>
    <scope>NUCLEOTIDE SEQUENCE</scope>
    <source>
        <tissue evidence="1">Shoot tissue taken approximately 20 cm above the soil surface</tissue>
    </source>
</reference>
<dbReference type="EMBL" id="GBRH01267292">
    <property type="protein sequence ID" value="JAD30603.1"/>
    <property type="molecule type" value="Transcribed_RNA"/>
</dbReference>
<name>A0A0A8YYY1_ARUDO</name>
<organism evidence="1">
    <name type="scientific">Arundo donax</name>
    <name type="common">Giant reed</name>
    <name type="synonym">Donax arundinaceus</name>
    <dbReference type="NCBI Taxonomy" id="35708"/>
    <lineage>
        <taxon>Eukaryota</taxon>
        <taxon>Viridiplantae</taxon>
        <taxon>Streptophyta</taxon>
        <taxon>Embryophyta</taxon>
        <taxon>Tracheophyta</taxon>
        <taxon>Spermatophyta</taxon>
        <taxon>Magnoliopsida</taxon>
        <taxon>Liliopsida</taxon>
        <taxon>Poales</taxon>
        <taxon>Poaceae</taxon>
        <taxon>PACMAD clade</taxon>
        <taxon>Arundinoideae</taxon>
        <taxon>Arundineae</taxon>
        <taxon>Arundo</taxon>
    </lineage>
</organism>
<dbReference type="AlphaFoldDB" id="A0A0A8YYY1"/>
<proteinExistence type="predicted"/>
<reference evidence="1" key="2">
    <citation type="journal article" date="2015" name="Data Brief">
        <title>Shoot transcriptome of the giant reed, Arundo donax.</title>
        <authorList>
            <person name="Barrero R.A."/>
            <person name="Guerrero F.D."/>
            <person name="Moolhuijzen P."/>
            <person name="Goolsby J.A."/>
            <person name="Tidwell J."/>
            <person name="Bellgard S.E."/>
            <person name="Bellgard M.I."/>
        </authorList>
    </citation>
    <scope>NUCLEOTIDE SEQUENCE</scope>
    <source>
        <tissue evidence="1">Shoot tissue taken approximately 20 cm above the soil surface</tissue>
    </source>
</reference>
<protein>
    <submittedName>
        <fullName evidence="1">Uncharacterized protein</fullName>
    </submittedName>
</protein>
<sequence>MLQSLRCYCYALVPKTYATADRAHPHYQNRIPDCLFQSHLVLLYPRAGNFCTDPISYCELIWVTPISRCSDLLLLFKPSV</sequence>
<evidence type="ECO:0000313" key="1">
    <source>
        <dbReference type="EMBL" id="JAD30603.1"/>
    </source>
</evidence>
<accession>A0A0A8YYY1</accession>